<gene>
    <name evidence="1" type="ORF">DCAR_0521239</name>
</gene>
<reference evidence="1" key="1">
    <citation type="journal article" date="2016" name="Nat. Genet.">
        <title>A high-quality carrot genome assembly provides new insights into carotenoid accumulation and asterid genome evolution.</title>
        <authorList>
            <person name="Iorizzo M."/>
            <person name="Ellison S."/>
            <person name="Senalik D."/>
            <person name="Zeng P."/>
            <person name="Satapoomin P."/>
            <person name="Huang J."/>
            <person name="Bowman M."/>
            <person name="Iovene M."/>
            <person name="Sanseverino W."/>
            <person name="Cavagnaro P."/>
            <person name="Yildiz M."/>
            <person name="Macko-Podgorni A."/>
            <person name="Moranska E."/>
            <person name="Grzebelus E."/>
            <person name="Grzebelus D."/>
            <person name="Ashrafi H."/>
            <person name="Zheng Z."/>
            <person name="Cheng S."/>
            <person name="Spooner D."/>
            <person name="Van Deynze A."/>
            <person name="Simon P."/>
        </authorList>
    </citation>
    <scope>NUCLEOTIDE SEQUENCE</scope>
    <source>
        <tissue evidence="1">Leaf</tissue>
    </source>
</reference>
<proteinExistence type="predicted"/>
<accession>A0A161YND4</accession>
<reference evidence="1" key="2">
    <citation type="submission" date="2022-03" db="EMBL/GenBank/DDBJ databases">
        <title>Draft title - Genomic analysis of global carrot germplasm unveils the trajectory of domestication and the origin of high carotenoid orange carrot.</title>
        <authorList>
            <person name="Iorizzo M."/>
            <person name="Ellison S."/>
            <person name="Senalik D."/>
            <person name="Macko-Podgorni A."/>
            <person name="Grzebelus D."/>
            <person name="Bostan H."/>
            <person name="Rolling W."/>
            <person name="Curaba J."/>
            <person name="Simon P."/>
        </authorList>
    </citation>
    <scope>NUCLEOTIDE SEQUENCE</scope>
    <source>
        <tissue evidence="1">Leaf</tissue>
    </source>
</reference>
<dbReference type="EMBL" id="CP093347">
    <property type="protein sequence ID" value="WOH01853.1"/>
    <property type="molecule type" value="Genomic_DNA"/>
</dbReference>
<keyword evidence="2" id="KW-1185">Reference proteome</keyword>
<evidence type="ECO:0000313" key="2">
    <source>
        <dbReference type="Proteomes" id="UP000077755"/>
    </source>
</evidence>
<protein>
    <submittedName>
        <fullName evidence="1">Uncharacterized protein</fullName>
    </submittedName>
</protein>
<sequence>MLVRVSIGVPWVQELGEKQLKAVPSRYVHSEFLSTKQFHAVVTVSGTGVLLCESETTTRS</sequence>
<name>A0A161YND4_DAUCS</name>
<dbReference type="Gramene" id="KZM95319">
    <property type="protein sequence ID" value="KZM95319"/>
    <property type="gene ID" value="DCAR_018561"/>
</dbReference>
<evidence type="ECO:0000313" key="1">
    <source>
        <dbReference type="EMBL" id="WOH01853.1"/>
    </source>
</evidence>
<dbReference type="AlphaFoldDB" id="A0A161YND4"/>
<dbReference type="Proteomes" id="UP000077755">
    <property type="component" value="Chromosome 5"/>
</dbReference>
<organism evidence="1 2">
    <name type="scientific">Daucus carota subsp. sativus</name>
    <name type="common">Carrot</name>
    <dbReference type="NCBI Taxonomy" id="79200"/>
    <lineage>
        <taxon>Eukaryota</taxon>
        <taxon>Viridiplantae</taxon>
        <taxon>Streptophyta</taxon>
        <taxon>Embryophyta</taxon>
        <taxon>Tracheophyta</taxon>
        <taxon>Spermatophyta</taxon>
        <taxon>Magnoliopsida</taxon>
        <taxon>eudicotyledons</taxon>
        <taxon>Gunneridae</taxon>
        <taxon>Pentapetalae</taxon>
        <taxon>asterids</taxon>
        <taxon>campanulids</taxon>
        <taxon>Apiales</taxon>
        <taxon>Apiaceae</taxon>
        <taxon>Apioideae</taxon>
        <taxon>Scandiceae</taxon>
        <taxon>Daucinae</taxon>
        <taxon>Daucus</taxon>
        <taxon>Daucus sect. Daucus</taxon>
    </lineage>
</organism>